<feature type="compositionally biased region" description="Acidic residues" evidence="1">
    <location>
        <begin position="104"/>
        <end position="119"/>
    </location>
</feature>
<organism evidence="2 3">
    <name type="scientific">Coniochaeta pulveracea</name>
    <dbReference type="NCBI Taxonomy" id="177199"/>
    <lineage>
        <taxon>Eukaryota</taxon>
        <taxon>Fungi</taxon>
        <taxon>Dikarya</taxon>
        <taxon>Ascomycota</taxon>
        <taxon>Pezizomycotina</taxon>
        <taxon>Sordariomycetes</taxon>
        <taxon>Sordariomycetidae</taxon>
        <taxon>Coniochaetales</taxon>
        <taxon>Coniochaetaceae</taxon>
        <taxon>Coniochaeta</taxon>
    </lineage>
</organism>
<comment type="caution">
    <text evidence="2">The sequence shown here is derived from an EMBL/GenBank/DDBJ whole genome shotgun (WGS) entry which is preliminary data.</text>
</comment>
<keyword evidence="3" id="KW-1185">Reference proteome</keyword>
<evidence type="ECO:0000256" key="1">
    <source>
        <dbReference type="SAM" id="MobiDB-lite"/>
    </source>
</evidence>
<dbReference type="EMBL" id="QVQW01000029">
    <property type="protein sequence ID" value="RKU44549.1"/>
    <property type="molecule type" value="Genomic_DNA"/>
</dbReference>
<evidence type="ECO:0000313" key="2">
    <source>
        <dbReference type="EMBL" id="RKU44549.1"/>
    </source>
</evidence>
<protein>
    <submittedName>
        <fullName evidence="2">Uncharacterized protein</fullName>
    </submittedName>
</protein>
<evidence type="ECO:0000313" key="3">
    <source>
        <dbReference type="Proteomes" id="UP000275385"/>
    </source>
</evidence>
<sequence>MHCASSPCASSPCSSSPARPLDKVYFANQLAKVLRIWCQRGKLDLVPGWLLSDGQLTVYSDDNTVATTGFVWIFSTSTTGGELNECLDHYQDLRRRSDNPTSISDDDYNPEDDDVDSEDEDIFNHSLTRKLTSNWNRSLMTEWSRRAVGVAPS</sequence>
<feature type="region of interest" description="Disordered" evidence="1">
    <location>
        <begin position="95"/>
        <end position="119"/>
    </location>
</feature>
<proteinExistence type="predicted"/>
<dbReference type="Proteomes" id="UP000275385">
    <property type="component" value="Unassembled WGS sequence"/>
</dbReference>
<reference evidence="2 3" key="1">
    <citation type="submission" date="2018-08" db="EMBL/GenBank/DDBJ databases">
        <title>Draft genome of the lignicolous fungus Coniochaeta pulveracea.</title>
        <authorList>
            <person name="Borstlap C.J."/>
            <person name="De Witt R.N."/>
            <person name="Botha A."/>
            <person name="Volschenk H."/>
        </authorList>
    </citation>
    <scope>NUCLEOTIDE SEQUENCE [LARGE SCALE GENOMIC DNA]</scope>
    <source>
        <strain evidence="2 3">CAB683</strain>
    </source>
</reference>
<name>A0A420Y9J2_9PEZI</name>
<gene>
    <name evidence="2" type="ORF">DL546_001471</name>
</gene>
<dbReference type="AlphaFoldDB" id="A0A420Y9J2"/>
<accession>A0A420Y9J2</accession>